<dbReference type="RefSeq" id="WP_169346774.1">
    <property type="nucleotide sequence ID" value="NZ_JABBJJ010000100.1"/>
</dbReference>
<name>A0A848LIE2_9BACT</name>
<evidence type="ECO:0000313" key="3">
    <source>
        <dbReference type="Proteomes" id="UP000518300"/>
    </source>
</evidence>
<organism evidence="2 3">
    <name type="scientific">Pyxidicoccus fallax</name>
    <dbReference type="NCBI Taxonomy" id="394095"/>
    <lineage>
        <taxon>Bacteria</taxon>
        <taxon>Pseudomonadati</taxon>
        <taxon>Myxococcota</taxon>
        <taxon>Myxococcia</taxon>
        <taxon>Myxococcales</taxon>
        <taxon>Cystobacterineae</taxon>
        <taxon>Myxococcaceae</taxon>
        <taxon>Pyxidicoccus</taxon>
    </lineage>
</organism>
<keyword evidence="1" id="KW-0812">Transmembrane</keyword>
<evidence type="ECO:0000256" key="1">
    <source>
        <dbReference type="SAM" id="Phobius"/>
    </source>
</evidence>
<reference evidence="2 3" key="1">
    <citation type="submission" date="2020-04" db="EMBL/GenBank/DDBJ databases">
        <title>Draft genome of Pyxidicoccus fallax type strain.</title>
        <authorList>
            <person name="Whitworth D.E."/>
        </authorList>
    </citation>
    <scope>NUCLEOTIDE SEQUENCE [LARGE SCALE GENOMIC DNA]</scope>
    <source>
        <strain evidence="2 3">DSM 14698</strain>
    </source>
</reference>
<feature type="transmembrane region" description="Helical" evidence="1">
    <location>
        <begin position="90"/>
        <end position="108"/>
    </location>
</feature>
<feature type="transmembrane region" description="Helical" evidence="1">
    <location>
        <begin position="64"/>
        <end position="84"/>
    </location>
</feature>
<comment type="caution">
    <text evidence="2">The sequence shown here is derived from an EMBL/GenBank/DDBJ whole genome shotgun (WGS) entry which is preliminary data.</text>
</comment>
<keyword evidence="1" id="KW-1133">Transmembrane helix</keyword>
<dbReference type="AlphaFoldDB" id="A0A848LIE2"/>
<evidence type="ECO:0000313" key="2">
    <source>
        <dbReference type="EMBL" id="NMO17491.1"/>
    </source>
</evidence>
<sequence length="259" mass="27881">MASRMNPAAVSSLCATHVEAPATGTCERCGTFICAAEGGRLCQPCAARGPEAYRKRVWGRRDGWAWALGLLGVWYLVPTVLYVSRGQGEVANALLGAVSGVACGLYWWGWKPMRLGIFAVPVLTGGVTLLGASQGRDVAVAFGVMLMLAVPLLLARLSTRNRLFFREEVSPAALEKSLRRYLDKRLAYVALGLSILSPCIPPLMLVSVPLWVSLLRRKDPVTGEPLLRKGTAIAGLLFALFGAWVGFVALYNFFSAPAL</sequence>
<dbReference type="Proteomes" id="UP000518300">
    <property type="component" value="Unassembled WGS sequence"/>
</dbReference>
<dbReference type="EMBL" id="JABBJJ010000100">
    <property type="protein sequence ID" value="NMO17491.1"/>
    <property type="molecule type" value="Genomic_DNA"/>
</dbReference>
<feature type="transmembrane region" description="Helical" evidence="1">
    <location>
        <begin position="186"/>
        <end position="212"/>
    </location>
</feature>
<keyword evidence="3" id="KW-1185">Reference proteome</keyword>
<keyword evidence="1" id="KW-0472">Membrane</keyword>
<protein>
    <submittedName>
        <fullName evidence="2">Uncharacterized protein</fullName>
    </submittedName>
</protein>
<proteinExistence type="predicted"/>
<feature type="transmembrane region" description="Helical" evidence="1">
    <location>
        <begin position="115"/>
        <end position="132"/>
    </location>
</feature>
<accession>A0A848LIE2</accession>
<feature type="transmembrane region" description="Helical" evidence="1">
    <location>
        <begin position="138"/>
        <end position="157"/>
    </location>
</feature>
<gene>
    <name evidence="2" type="ORF">HG543_21880</name>
</gene>
<feature type="transmembrane region" description="Helical" evidence="1">
    <location>
        <begin position="232"/>
        <end position="254"/>
    </location>
</feature>